<dbReference type="InterPro" id="IPR006578">
    <property type="entry name" value="MADF-dom"/>
</dbReference>
<protein>
    <recommendedName>
        <fullName evidence="1">MADF domain-containing protein</fullName>
    </recommendedName>
</protein>
<dbReference type="AlphaFoldDB" id="A0AAV0YCQ1"/>
<dbReference type="EMBL" id="CARXXK010001723">
    <property type="protein sequence ID" value="CAI6377367.1"/>
    <property type="molecule type" value="Genomic_DNA"/>
</dbReference>
<dbReference type="Pfam" id="PF10545">
    <property type="entry name" value="MADF_DNA_bdg"/>
    <property type="match status" value="1"/>
</dbReference>
<keyword evidence="3" id="KW-1185">Reference proteome</keyword>
<proteinExistence type="predicted"/>
<evidence type="ECO:0000313" key="3">
    <source>
        <dbReference type="Proteomes" id="UP001160148"/>
    </source>
</evidence>
<dbReference type="Proteomes" id="UP001160148">
    <property type="component" value="Unassembled WGS sequence"/>
</dbReference>
<evidence type="ECO:0000259" key="1">
    <source>
        <dbReference type="PROSITE" id="PS51029"/>
    </source>
</evidence>
<accession>A0AAV0YCQ1</accession>
<dbReference type="PROSITE" id="PS51029">
    <property type="entry name" value="MADF"/>
    <property type="match status" value="1"/>
</dbReference>
<reference evidence="2 3" key="1">
    <citation type="submission" date="2023-01" db="EMBL/GenBank/DDBJ databases">
        <authorList>
            <person name="Whitehead M."/>
        </authorList>
    </citation>
    <scope>NUCLEOTIDE SEQUENCE [LARGE SCALE GENOMIC DNA]</scope>
</reference>
<name>A0AAV0YCQ1_9HEMI</name>
<comment type="caution">
    <text evidence="2">The sequence shown here is derived from an EMBL/GenBank/DDBJ whole genome shotgun (WGS) entry which is preliminary data.</text>
</comment>
<feature type="domain" description="MADF" evidence="1">
    <location>
        <begin position="10"/>
        <end position="69"/>
    </location>
</feature>
<organism evidence="2 3">
    <name type="scientific">Macrosiphum euphorbiae</name>
    <name type="common">potato aphid</name>
    <dbReference type="NCBI Taxonomy" id="13131"/>
    <lineage>
        <taxon>Eukaryota</taxon>
        <taxon>Metazoa</taxon>
        <taxon>Ecdysozoa</taxon>
        <taxon>Arthropoda</taxon>
        <taxon>Hexapoda</taxon>
        <taxon>Insecta</taxon>
        <taxon>Pterygota</taxon>
        <taxon>Neoptera</taxon>
        <taxon>Paraneoptera</taxon>
        <taxon>Hemiptera</taxon>
        <taxon>Sternorrhyncha</taxon>
        <taxon>Aphidomorpha</taxon>
        <taxon>Aphidoidea</taxon>
        <taxon>Aphididae</taxon>
        <taxon>Macrosiphini</taxon>
        <taxon>Macrosiphum</taxon>
    </lineage>
</organism>
<evidence type="ECO:0000313" key="2">
    <source>
        <dbReference type="EMBL" id="CAI6377367.1"/>
    </source>
</evidence>
<gene>
    <name evidence="2" type="ORF">MEUPH1_LOCUS30639</name>
</gene>
<sequence>MEWSNDEVIEFLQLYEGYPQIWNLRHPSHKNRNLVHDAWKEIENKLSVKTDITEIKKKKILLWLLIENF</sequence>